<organism evidence="1">
    <name type="scientific">marine sediment metagenome</name>
    <dbReference type="NCBI Taxonomy" id="412755"/>
    <lineage>
        <taxon>unclassified sequences</taxon>
        <taxon>metagenomes</taxon>
        <taxon>ecological metagenomes</taxon>
    </lineage>
</organism>
<dbReference type="EMBL" id="LAZR01055673">
    <property type="protein sequence ID" value="KKK75848.1"/>
    <property type="molecule type" value="Genomic_DNA"/>
</dbReference>
<evidence type="ECO:0000313" key="1">
    <source>
        <dbReference type="EMBL" id="KKK75848.1"/>
    </source>
</evidence>
<comment type="caution">
    <text evidence="1">The sequence shown here is derived from an EMBL/GenBank/DDBJ whole genome shotgun (WGS) entry which is preliminary data.</text>
</comment>
<name>A0A0F8Y3K9_9ZZZZ</name>
<protein>
    <submittedName>
        <fullName evidence="1">Uncharacterized protein</fullName>
    </submittedName>
</protein>
<proteinExistence type="predicted"/>
<accession>A0A0F8Y3K9</accession>
<dbReference type="AlphaFoldDB" id="A0A0F8Y3K9"/>
<sequence length="40" mass="4518">TIGDVKTKVVAQSLLLILDEVQSINRKLAKEKARKKVKKK</sequence>
<reference evidence="1" key="1">
    <citation type="journal article" date="2015" name="Nature">
        <title>Complex archaea that bridge the gap between prokaryotes and eukaryotes.</title>
        <authorList>
            <person name="Spang A."/>
            <person name="Saw J.H."/>
            <person name="Jorgensen S.L."/>
            <person name="Zaremba-Niedzwiedzka K."/>
            <person name="Martijn J."/>
            <person name="Lind A.E."/>
            <person name="van Eijk R."/>
            <person name="Schleper C."/>
            <person name="Guy L."/>
            <person name="Ettema T.J."/>
        </authorList>
    </citation>
    <scope>NUCLEOTIDE SEQUENCE</scope>
</reference>
<gene>
    <name evidence="1" type="ORF">LCGC14_2869630</name>
</gene>
<feature type="non-terminal residue" evidence="1">
    <location>
        <position position="1"/>
    </location>
</feature>